<dbReference type="Pfam" id="PF25372">
    <property type="entry name" value="DUF7885"/>
    <property type="match status" value="1"/>
</dbReference>
<dbReference type="InterPro" id="IPR006553">
    <property type="entry name" value="Leu-rich_rpt_Cys-con_subtyp"/>
</dbReference>
<dbReference type="InterPro" id="IPR057207">
    <property type="entry name" value="FBXL15_LRR"/>
</dbReference>
<feature type="domain" description="F-box/LRR-repeat protein 15-like leucin rich repeat" evidence="1">
    <location>
        <begin position="1"/>
        <end position="112"/>
    </location>
</feature>
<dbReference type="SMART" id="SM00367">
    <property type="entry name" value="LRR_CC"/>
    <property type="match status" value="3"/>
</dbReference>
<dbReference type="EMBL" id="MCFN01000263">
    <property type="protein sequence ID" value="OXB61670.1"/>
    <property type="molecule type" value="Genomic_DNA"/>
</dbReference>
<dbReference type="PANTHER" id="PTHR13318">
    <property type="entry name" value="PARTNER OF PAIRED, ISOFORM B-RELATED"/>
    <property type="match status" value="1"/>
</dbReference>
<dbReference type="AlphaFoldDB" id="A0A226N2Y7"/>
<evidence type="ECO:0000259" key="1">
    <source>
        <dbReference type="Pfam" id="PF25372"/>
    </source>
</evidence>
<gene>
    <name evidence="2" type="ORF">ASZ78_016146</name>
</gene>
<dbReference type="Proteomes" id="UP000198323">
    <property type="component" value="Unassembled WGS sequence"/>
</dbReference>
<name>A0A226N2Y7_CALSU</name>
<dbReference type="GO" id="GO:0019005">
    <property type="term" value="C:SCF ubiquitin ligase complex"/>
    <property type="evidence" value="ECO:0007669"/>
    <property type="project" value="TreeGrafter"/>
</dbReference>
<dbReference type="OrthoDB" id="61560at2759"/>
<proteinExistence type="predicted"/>
<comment type="caution">
    <text evidence="2">The sequence shown here is derived from an EMBL/GenBank/DDBJ whole genome shotgun (WGS) entry which is preliminary data.</text>
</comment>
<dbReference type="PANTHER" id="PTHR13318:SF190">
    <property type="entry name" value="PARTNER OF PAIRED, ISOFORM B"/>
    <property type="match status" value="1"/>
</dbReference>
<evidence type="ECO:0000313" key="2">
    <source>
        <dbReference type="EMBL" id="OXB61670.1"/>
    </source>
</evidence>
<dbReference type="GO" id="GO:0031146">
    <property type="term" value="P:SCF-dependent proteasomal ubiquitin-dependent protein catabolic process"/>
    <property type="evidence" value="ECO:0007669"/>
    <property type="project" value="TreeGrafter"/>
</dbReference>
<protein>
    <recommendedName>
        <fullName evidence="1">F-box/LRR-repeat protein 15-like leucin rich repeat domain-containing protein</fullName>
    </recommendedName>
</protein>
<feature type="non-terminal residue" evidence="2">
    <location>
        <position position="1"/>
    </location>
</feature>
<keyword evidence="3" id="KW-1185">Reference proteome</keyword>
<dbReference type="InterPro" id="IPR032675">
    <property type="entry name" value="LRR_dom_sf"/>
</dbReference>
<dbReference type="STRING" id="9009.A0A226N2Y7"/>
<evidence type="ECO:0000313" key="3">
    <source>
        <dbReference type="Proteomes" id="UP000198323"/>
    </source>
</evidence>
<dbReference type="SUPFAM" id="SSF52047">
    <property type="entry name" value="RNI-like"/>
    <property type="match status" value="1"/>
</dbReference>
<accession>A0A226N2Y7</accession>
<dbReference type="Gene3D" id="3.80.10.10">
    <property type="entry name" value="Ribonuclease Inhibitor"/>
    <property type="match status" value="1"/>
</dbReference>
<reference evidence="2 3" key="1">
    <citation type="submission" date="2016-07" db="EMBL/GenBank/DDBJ databases">
        <title>Disparate Historic Effective Population Sizes Predicted by Modern Levels of Genome Diversity for the Scaled Quail (Callipepla squamata) and the Northern Bobwhite (Colinus virginianus): Inferences from First and Second Generation Draft Genome Assemblies for Sympatric New World Quail.</title>
        <authorList>
            <person name="Oldeschulte D.L."/>
            <person name="Halley Y.A."/>
            <person name="Bhattarai E.K."/>
            <person name="Brashear W.A."/>
            <person name="Hill J."/>
            <person name="Metz R.P."/>
            <person name="Johnson C.D."/>
            <person name="Rollins D."/>
            <person name="Peterson M.J."/>
            <person name="Bickhart D.M."/>
            <person name="Decker J.E."/>
            <person name="Seabury C.M."/>
        </authorList>
    </citation>
    <scope>NUCLEOTIDE SEQUENCE [LARGE SCALE GENOMIC DNA]</scope>
    <source>
        <strain evidence="2 3">Texas</strain>
        <tissue evidence="2">Leg muscle</tissue>
    </source>
</reference>
<sequence length="117" mass="12938">DESMRLISEGCRSLLYLNLSYTNITDGTLQLLSRSFPNLQYLSLAHCRKFTDKGLQYLGTGTGCHKLIYLDLSGCIQISVDGFRNIANGCSGIQDLLINEMPTLTDGCIQVSNLKEI</sequence>
<organism evidence="2 3">
    <name type="scientific">Callipepla squamata</name>
    <name type="common">Scaled quail</name>
    <dbReference type="NCBI Taxonomy" id="9009"/>
    <lineage>
        <taxon>Eukaryota</taxon>
        <taxon>Metazoa</taxon>
        <taxon>Chordata</taxon>
        <taxon>Craniata</taxon>
        <taxon>Vertebrata</taxon>
        <taxon>Euteleostomi</taxon>
        <taxon>Archelosauria</taxon>
        <taxon>Archosauria</taxon>
        <taxon>Dinosauria</taxon>
        <taxon>Saurischia</taxon>
        <taxon>Theropoda</taxon>
        <taxon>Coelurosauria</taxon>
        <taxon>Aves</taxon>
        <taxon>Neognathae</taxon>
        <taxon>Galloanserae</taxon>
        <taxon>Galliformes</taxon>
        <taxon>Odontophoridae</taxon>
        <taxon>Callipepla</taxon>
    </lineage>
</organism>